<keyword evidence="3" id="KW-1185">Reference proteome</keyword>
<evidence type="ECO:0000313" key="2">
    <source>
        <dbReference type="EMBL" id="VDM96259.1"/>
    </source>
</evidence>
<sequence>MSMKSHEMLKSLRPSLKHHASQNRDSDIQRHVTFATPNLPSEDKKCKEQAISHQKNAFKRERPKQENDAQRKLAPLVQTEEVCSKKSKRNDQILRLCQAQKVLVKSDFVIKRLEKETADQEKASALLLQDAVSLIEADVSRSCEEHKIEQLLSDGERQQRRASQKLHEELMEFDNIVESLKKTLIAMKNSNDILDKQMASPEGEEEDSSFASQVKSLSMDLKMYLEVLDSLKQLHF</sequence>
<protein>
    <submittedName>
        <fullName evidence="4">Centromere protein Q</fullName>
    </submittedName>
</protein>
<name>A0A158RAW4_THECL</name>
<dbReference type="EMBL" id="UYYF01000108">
    <property type="protein sequence ID" value="VDM96259.1"/>
    <property type="molecule type" value="Genomic_DNA"/>
</dbReference>
<evidence type="ECO:0000313" key="3">
    <source>
        <dbReference type="Proteomes" id="UP000276776"/>
    </source>
</evidence>
<dbReference type="Proteomes" id="UP000276776">
    <property type="component" value="Unassembled WGS sequence"/>
</dbReference>
<accession>A0A158RAW4</accession>
<organism evidence="4">
    <name type="scientific">Thelazia callipaeda</name>
    <name type="common">Oriental eyeworm</name>
    <name type="synonym">Parasitic nematode</name>
    <dbReference type="NCBI Taxonomy" id="103827"/>
    <lineage>
        <taxon>Eukaryota</taxon>
        <taxon>Metazoa</taxon>
        <taxon>Ecdysozoa</taxon>
        <taxon>Nematoda</taxon>
        <taxon>Chromadorea</taxon>
        <taxon>Rhabditida</taxon>
        <taxon>Spirurina</taxon>
        <taxon>Spiruromorpha</taxon>
        <taxon>Thelazioidea</taxon>
        <taxon>Thelaziidae</taxon>
        <taxon>Thelazia</taxon>
    </lineage>
</organism>
<feature type="compositionally biased region" description="Basic and acidic residues" evidence="1">
    <location>
        <begin position="41"/>
        <end position="50"/>
    </location>
</feature>
<feature type="compositionally biased region" description="Basic and acidic residues" evidence="1">
    <location>
        <begin position="58"/>
        <end position="71"/>
    </location>
</feature>
<dbReference type="OrthoDB" id="5823874at2759"/>
<feature type="compositionally biased region" description="Basic and acidic residues" evidence="1">
    <location>
        <begin position="1"/>
        <end position="10"/>
    </location>
</feature>
<evidence type="ECO:0000256" key="1">
    <source>
        <dbReference type="SAM" id="MobiDB-lite"/>
    </source>
</evidence>
<feature type="region of interest" description="Disordered" evidence="1">
    <location>
        <begin position="1"/>
        <end position="71"/>
    </location>
</feature>
<proteinExistence type="predicted"/>
<evidence type="ECO:0000313" key="4">
    <source>
        <dbReference type="WBParaSite" id="TCLT_0000103701-mRNA-1"/>
    </source>
</evidence>
<reference evidence="2 3" key="2">
    <citation type="submission" date="2018-11" db="EMBL/GenBank/DDBJ databases">
        <authorList>
            <consortium name="Pathogen Informatics"/>
        </authorList>
    </citation>
    <scope>NUCLEOTIDE SEQUENCE [LARGE SCALE GENOMIC DNA]</scope>
</reference>
<reference evidence="4" key="1">
    <citation type="submission" date="2016-04" db="UniProtKB">
        <authorList>
            <consortium name="WormBaseParasite"/>
        </authorList>
    </citation>
    <scope>IDENTIFICATION</scope>
</reference>
<dbReference type="AlphaFoldDB" id="A0A158RAW4"/>
<gene>
    <name evidence="2" type="ORF">TCLT_LOCUS1038</name>
</gene>
<dbReference type="WBParaSite" id="TCLT_0000103701-mRNA-1">
    <property type="protein sequence ID" value="TCLT_0000103701-mRNA-1"/>
    <property type="gene ID" value="TCLT_0000103701"/>
</dbReference>
<dbReference type="OMA" id="RHVTFAT"/>